<dbReference type="AlphaFoldDB" id="A0A6C0JU69"/>
<feature type="transmembrane region" description="Helical" evidence="1">
    <location>
        <begin position="84"/>
        <end position="103"/>
    </location>
</feature>
<feature type="transmembrane region" description="Helical" evidence="1">
    <location>
        <begin position="22"/>
        <end position="39"/>
    </location>
</feature>
<reference evidence="2" key="1">
    <citation type="journal article" date="2020" name="Nature">
        <title>Giant virus diversity and host interactions through global metagenomics.</title>
        <authorList>
            <person name="Schulz F."/>
            <person name="Roux S."/>
            <person name="Paez-Espino D."/>
            <person name="Jungbluth S."/>
            <person name="Walsh D.A."/>
            <person name="Denef V.J."/>
            <person name="McMahon K.D."/>
            <person name="Konstantinidis K.T."/>
            <person name="Eloe-Fadrosh E.A."/>
            <person name="Kyrpides N.C."/>
            <person name="Woyke T."/>
        </authorList>
    </citation>
    <scope>NUCLEOTIDE SEQUENCE</scope>
    <source>
        <strain evidence="2">GVMAG-S-1040241-154</strain>
    </source>
</reference>
<keyword evidence="1" id="KW-0472">Membrane</keyword>
<feature type="transmembrane region" description="Helical" evidence="1">
    <location>
        <begin position="46"/>
        <end position="64"/>
    </location>
</feature>
<name>A0A6C0JU69_9ZZZZ</name>
<proteinExistence type="predicted"/>
<dbReference type="EMBL" id="MN740684">
    <property type="protein sequence ID" value="QHU07244.1"/>
    <property type="molecule type" value="Genomic_DNA"/>
</dbReference>
<protein>
    <submittedName>
        <fullName evidence="2">Uncharacterized protein</fullName>
    </submittedName>
</protein>
<organism evidence="2">
    <name type="scientific">viral metagenome</name>
    <dbReference type="NCBI Taxonomy" id="1070528"/>
    <lineage>
        <taxon>unclassified sequences</taxon>
        <taxon>metagenomes</taxon>
        <taxon>organismal metagenomes</taxon>
    </lineage>
</organism>
<accession>A0A6C0JU69</accession>
<keyword evidence="1" id="KW-1133">Transmembrane helix</keyword>
<evidence type="ECO:0000313" key="2">
    <source>
        <dbReference type="EMBL" id="QHU07244.1"/>
    </source>
</evidence>
<sequence>MINILIIYLLVLLLFKFIDNNYLRFLLLILIAIYCIWFFKIKKKKLILILLLTLSTVITEIIFIKYFKNSWKYYNNDIVNVPYWLYPLWFICIIFILEIYKIFI</sequence>
<keyword evidence="1" id="KW-0812">Transmembrane</keyword>
<evidence type="ECO:0000256" key="1">
    <source>
        <dbReference type="SAM" id="Phobius"/>
    </source>
</evidence>